<protein>
    <recommendedName>
        <fullName evidence="10">Sensitive to high expression protein 9, mitochondrial</fullName>
    </recommendedName>
</protein>
<keyword evidence="8 10" id="KW-0472">Membrane</keyword>
<feature type="region of interest" description="Disordered" evidence="12">
    <location>
        <begin position="208"/>
        <end position="317"/>
    </location>
</feature>
<dbReference type="AlphaFoldDB" id="A0A4P7NP99"/>
<keyword evidence="7 10" id="KW-0496">Mitochondrion</keyword>
<evidence type="ECO:0000256" key="4">
    <source>
        <dbReference type="ARBA" id="ARBA00022946"/>
    </source>
</evidence>
<keyword evidence="5 10" id="KW-1133">Transmembrane helix</keyword>
<comment type="function">
    <text evidence="9">Required for the maintenance of the structure of the mitochondrial inner membrane. Involved in mitochondrial morphology. Causes growth arrest when highly overexpressed.</text>
</comment>
<evidence type="ECO:0000256" key="10">
    <source>
        <dbReference type="RuleBase" id="RU364128"/>
    </source>
</evidence>
<comment type="subcellular location">
    <subcellularLocation>
        <location evidence="10">Mitochondrion inner membrane</location>
        <topology evidence="10">Multi-pass membrane protein</topology>
    </subcellularLocation>
</comment>
<dbReference type="GO" id="GO:0005743">
    <property type="term" value="C:mitochondrial inner membrane"/>
    <property type="evidence" value="ECO:0007669"/>
    <property type="project" value="UniProtKB-SubCell"/>
</dbReference>
<evidence type="ECO:0000313" key="14">
    <source>
        <dbReference type="Proteomes" id="UP000294847"/>
    </source>
</evidence>
<evidence type="ECO:0000256" key="7">
    <source>
        <dbReference type="ARBA" id="ARBA00023128"/>
    </source>
</evidence>
<evidence type="ECO:0000256" key="1">
    <source>
        <dbReference type="ARBA" id="ARBA00007472"/>
    </source>
</evidence>
<dbReference type="GO" id="GO:0007007">
    <property type="term" value="P:inner mitochondrial membrane organization"/>
    <property type="evidence" value="ECO:0007669"/>
    <property type="project" value="TreeGrafter"/>
</dbReference>
<dbReference type="EMBL" id="CP034209">
    <property type="protein sequence ID" value="QBZ64185.1"/>
    <property type="molecule type" value="Genomic_DNA"/>
</dbReference>
<evidence type="ECO:0000256" key="9">
    <source>
        <dbReference type="ARBA" id="ARBA00024807"/>
    </source>
</evidence>
<evidence type="ECO:0000256" key="12">
    <source>
        <dbReference type="SAM" id="MobiDB-lite"/>
    </source>
</evidence>
<dbReference type="PANTHER" id="PTHR31961">
    <property type="entry name" value="SENSITIVE TO HIGH EXPRESSION PROTEIN 9, MITOCHONDRIAL"/>
    <property type="match status" value="1"/>
</dbReference>
<keyword evidence="2 10" id="KW-0812">Transmembrane</keyword>
<feature type="coiled-coil region" evidence="11">
    <location>
        <begin position="416"/>
        <end position="443"/>
    </location>
</feature>
<dbReference type="PANTHER" id="PTHR31961:SF3">
    <property type="entry name" value="SENSITIVE TO HIGH EXPRESSION PROTEIN 9, MITOCHONDRIAL"/>
    <property type="match status" value="1"/>
</dbReference>
<sequence>MQSPIVSLSASNTVKPIFRLLLVQPRNSKNRGGAMGICRSKVLSIRSRPPQTSHGEAQSFLWTVADGQNAPQSIAGLAGIPSQKRRAVNRGLSGRIIRQASRDFDNLRRSAFLDSEIPDCHRQLYPRRSRYQTVTLEASQEMASRASLRPLLRPDPKRMLGTLSFSAAAGATIRASQLLPLNPALKPVQSSSTFWGFHRLLQLPHGRNFHSATPLSSHPSSNNGNPPRPSSADTGDSIPIAMPPPEGTGEPAAPIDPPASSPSAEPSEQPSELEQKGTSSETSPHQEQQQPPSPAADEPTPSTSPDPSNDTKNPTQPLTARLTNAIDNLQTRLLAGQQTLNDLTGYSSIEQIKHQNAELETQLAAAQDHLRHARQAYKTAHSARASTQREVTTLLARKDGWSPLDLERFTTLYRQDHQLETEAQRAARELTEAEDDEARLSAALTNGIMRRYHEEQVWSDRIRRASTWGTWGLMGVNILLFLVLQFVAEPWRRRRLVRSIAEGEKPMMDEVKQELEAVRGALAAFEKSTAAAAAAAVQATPAAEPALSSAQAFVDQVEVVGTAPDEVVVIAGTDPEPTSPPPQPWTEVIVDPKLWGPVLSDLYSERRIDLTMREVSIIALEGALAGAVIFAGAFALLVRN</sequence>
<feature type="compositionally biased region" description="Low complexity" evidence="12">
    <location>
        <begin position="261"/>
        <end position="290"/>
    </location>
</feature>
<feature type="compositionally biased region" description="Low complexity" evidence="12">
    <location>
        <begin position="214"/>
        <end position="225"/>
    </location>
</feature>
<gene>
    <name evidence="13" type="ORF">PoMZ_05879</name>
</gene>
<name>A0A4P7NP99_PYROR</name>
<dbReference type="Proteomes" id="UP000294847">
    <property type="component" value="Chromosome 6"/>
</dbReference>
<comment type="similarity">
    <text evidence="1 10">Belongs to the SHE9 family.</text>
</comment>
<feature type="transmembrane region" description="Helical" evidence="10">
    <location>
        <begin position="615"/>
        <end position="638"/>
    </location>
</feature>
<keyword evidence="6 11" id="KW-0175">Coiled coil</keyword>
<evidence type="ECO:0000256" key="11">
    <source>
        <dbReference type="SAM" id="Coils"/>
    </source>
</evidence>
<feature type="transmembrane region" description="Helical" evidence="10">
    <location>
        <begin position="468"/>
        <end position="488"/>
    </location>
</feature>
<keyword evidence="3 10" id="KW-0999">Mitochondrion inner membrane</keyword>
<proteinExistence type="inferred from homology"/>
<feature type="compositionally biased region" description="Low complexity" evidence="12">
    <location>
        <begin position="297"/>
        <end position="311"/>
    </location>
</feature>
<comment type="subunit">
    <text evidence="10">Homooligomer.</text>
</comment>
<evidence type="ECO:0000313" key="13">
    <source>
        <dbReference type="EMBL" id="QBZ64185.1"/>
    </source>
</evidence>
<evidence type="ECO:0000256" key="2">
    <source>
        <dbReference type="ARBA" id="ARBA00022692"/>
    </source>
</evidence>
<dbReference type="InterPro" id="IPR008839">
    <property type="entry name" value="MDM33_fungi"/>
</dbReference>
<dbReference type="Pfam" id="PF05546">
    <property type="entry name" value="She9_MDM33"/>
    <property type="match status" value="1"/>
</dbReference>
<accession>A0A4P7NP99</accession>
<keyword evidence="4 10" id="KW-0809">Transit peptide</keyword>
<evidence type="ECO:0000256" key="6">
    <source>
        <dbReference type="ARBA" id="ARBA00023054"/>
    </source>
</evidence>
<reference evidence="13 14" key="1">
    <citation type="journal article" date="2019" name="Mol. Biol. Evol.">
        <title>Blast fungal genomes show frequent chromosomal changes, gene gains and losses, and effector gene turnover.</title>
        <authorList>
            <person name="Gomez Luciano L.B."/>
            <person name="Jason Tsai I."/>
            <person name="Chuma I."/>
            <person name="Tosa Y."/>
            <person name="Chen Y.H."/>
            <person name="Li J.Y."/>
            <person name="Li M.Y."/>
            <person name="Jade Lu M.Y."/>
            <person name="Nakayashiki H."/>
            <person name="Li W.H."/>
        </authorList>
    </citation>
    <scope>NUCLEOTIDE SEQUENCE [LARGE SCALE GENOMIC DNA]</scope>
    <source>
        <strain evidence="13">MZ5-1-6</strain>
    </source>
</reference>
<feature type="coiled-coil region" evidence="11">
    <location>
        <begin position="349"/>
        <end position="376"/>
    </location>
</feature>
<evidence type="ECO:0000256" key="3">
    <source>
        <dbReference type="ARBA" id="ARBA00022792"/>
    </source>
</evidence>
<evidence type="ECO:0000256" key="8">
    <source>
        <dbReference type="ARBA" id="ARBA00023136"/>
    </source>
</evidence>
<organism evidence="13 14">
    <name type="scientific">Pyricularia oryzae</name>
    <name type="common">Rice blast fungus</name>
    <name type="synonym">Magnaporthe oryzae</name>
    <dbReference type="NCBI Taxonomy" id="318829"/>
    <lineage>
        <taxon>Eukaryota</taxon>
        <taxon>Fungi</taxon>
        <taxon>Dikarya</taxon>
        <taxon>Ascomycota</taxon>
        <taxon>Pezizomycotina</taxon>
        <taxon>Sordariomycetes</taxon>
        <taxon>Sordariomycetidae</taxon>
        <taxon>Magnaporthales</taxon>
        <taxon>Pyriculariaceae</taxon>
        <taxon>Pyricularia</taxon>
    </lineage>
</organism>
<evidence type="ECO:0000256" key="5">
    <source>
        <dbReference type="ARBA" id="ARBA00022989"/>
    </source>
</evidence>